<reference evidence="8" key="1">
    <citation type="submission" date="2018-05" db="EMBL/GenBank/DDBJ databases">
        <authorList>
            <person name="Lanie J.A."/>
            <person name="Ng W.-L."/>
            <person name="Kazmierczak K.M."/>
            <person name="Andrzejewski T.M."/>
            <person name="Davidsen T.M."/>
            <person name="Wayne K.J."/>
            <person name="Tettelin H."/>
            <person name="Glass J.I."/>
            <person name="Rusch D."/>
            <person name="Podicherti R."/>
            <person name="Tsui H.-C.T."/>
            <person name="Winkler M.E."/>
        </authorList>
    </citation>
    <scope>NUCLEOTIDE SEQUENCE</scope>
</reference>
<organism evidence="8">
    <name type="scientific">marine metagenome</name>
    <dbReference type="NCBI Taxonomy" id="408172"/>
    <lineage>
        <taxon>unclassified sequences</taxon>
        <taxon>metagenomes</taxon>
        <taxon>ecological metagenomes</taxon>
    </lineage>
</organism>
<comment type="subcellular location">
    <subcellularLocation>
        <location evidence="1">Membrane</location>
        <topology evidence="1">Multi-pass membrane protein</topology>
    </subcellularLocation>
</comment>
<keyword evidence="3 6" id="KW-0812">Transmembrane</keyword>
<dbReference type="SUPFAM" id="SSF161111">
    <property type="entry name" value="Cation efflux protein transmembrane domain-like"/>
    <property type="match status" value="1"/>
</dbReference>
<dbReference type="AlphaFoldDB" id="A0A381YLZ8"/>
<name>A0A381YLZ8_9ZZZZ</name>
<dbReference type="InterPro" id="IPR002524">
    <property type="entry name" value="Cation_efflux"/>
</dbReference>
<dbReference type="GO" id="GO:0006829">
    <property type="term" value="P:zinc ion transport"/>
    <property type="evidence" value="ECO:0007669"/>
    <property type="project" value="InterPro"/>
</dbReference>
<evidence type="ECO:0000256" key="3">
    <source>
        <dbReference type="ARBA" id="ARBA00022692"/>
    </source>
</evidence>
<dbReference type="InterPro" id="IPR027469">
    <property type="entry name" value="Cation_efflux_TMD_sf"/>
</dbReference>
<protein>
    <recommendedName>
        <fullName evidence="7">Cation efflux protein transmembrane domain-containing protein</fullName>
    </recommendedName>
</protein>
<dbReference type="PANTHER" id="PTHR13414:SF9">
    <property type="entry name" value="PROTON-COUPLED ZINC ANTIPORTER SLC30A9, MITOCHONDRIAL"/>
    <property type="match status" value="1"/>
</dbReference>
<keyword evidence="5 6" id="KW-0472">Membrane</keyword>
<proteinExistence type="predicted"/>
<dbReference type="Gene3D" id="1.20.1510.10">
    <property type="entry name" value="Cation efflux protein transmembrane domain"/>
    <property type="match status" value="1"/>
</dbReference>
<keyword evidence="2" id="KW-0813">Transport</keyword>
<feature type="transmembrane region" description="Helical" evidence="6">
    <location>
        <begin position="7"/>
        <end position="27"/>
    </location>
</feature>
<feature type="domain" description="Cation efflux protein transmembrane" evidence="7">
    <location>
        <begin position="9"/>
        <end position="225"/>
    </location>
</feature>
<evidence type="ECO:0000256" key="5">
    <source>
        <dbReference type="ARBA" id="ARBA00023136"/>
    </source>
</evidence>
<feature type="transmembrane region" description="Helical" evidence="6">
    <location>
        <begin position="174"/>
        <end position="196"/>
    </location>
</feature>
<dbReference type="EMBL" id="UINC01018470">
    <property type="protein sequence ID" value="SVA77611.1"/>
    <property type="molecule type" value="Genomic_DNA"/>
</dbReference>
<keyword evidence="4 6" id="KW-1133">Transmembrane helix</keyword>
<accession>A0A381YLZ8</accession>
<feature type="transmembrane region" description="Helical" evidence="6">
    <location>
        <begin position="208"/>
        <end position="228"/>
    </location>
</feature>
<dbReference type="GO" id="GO:0008324">
    <property type="term" value="F:monoatomic cation transmembrane transporter activity"/>
    <property type="evidence" value="ECO:0007669"/>
    <property type="project" value="InterPro"/>
</dbReference>
<evidence type="ECO:0000256" key="1">
    <source>
        <dbReference type="ARBA" id="ARBA00004141"/>
    </source>
</evidence>
<evidence type="ECO:0000259" key="7">
    <source>
        <dbReference type="Pfam" id="PF01545"/>
    </source>
</evidence>
<feature type="transmembrane region" description="Helical" evidence="6">
    <location>
        <begin position="76"/>
        <end position="99"/>
    </location>
</feature>
<evidence type="ECO:0000256" key="4">
    <source>
        <dbReference type="ARBA" id="ARBA00022989"/>
    </source>
</evidence>
<evidence type="ECO:0000313" key="8">
    <source>
        <dbReference type="EMBL" id="SVA77611.1"/>
    </source>
</evidence>
<gene>
    <name evidence="8" type="ORF">METZ01_LOCUS130465</name>
</gene>
<dbReference type="InterPro" id="IPR040177">
    <property type="entry name" value="SLC30A9"/>
</dbReference>
<dbReference type="NCBIfam" id="TIGR01297">
    <property type="entry name" value="CDF"/>
    <property type="match status" value="1"/>
</dbReference>
<sequence>MTSDSRTAVLAAISGNALLTVLKFGAALVGHSASMMNEAVHSLVDTLNQIFLYLGLHFGSKPPDRQYAFGHGQKKYLWNLWSAIGLFSIGCGLGLAHAWHAWAQLGQKTLPGQLLLPGLGSVDVVWMSLIVLAIAFVVELVVLRLAWRAFTRQAQAEGNRRPIKYLFQSNDPTLLAVLLEDSIAVFGVLLAITGIGLTRLTGNGIWDVSFSVMIALVLGVAAVILGAINMRFLTDVRDQKAEAVFVDVVLSHREIERFHDLRTMVIDDQHTVLVAEVELREEVMLAGLHQRIAAQEEDLLLQVREGRQEEPALREYIADRAAVQATLARTEEIIDDLERQIRQRCPQVSHVTIEVQGIAADDSSMTQSTNVIGGPAIEM</sequence>
<dbReference type="GO" id="GO:0016020">
    <property type="term" value="C:membrane"/>
    <property type="evidence" value="ECO:0007669"/>
    <property type="project" value="UniProtKB-SubCell"/>
</dbReference>
<dbReference type="Pfam" id="PF01545">
    <property type="entry name" value="Cation_efflux"/>
    <property type="match status" value="1"/>
</dbReference>
<evidence type="ECO:0000256" key="2">
    <source>
        <dbReference type="ARBA" id="ARBA00022448"/>
    </source>
</evidence>
<feature type="transmembrane region" description="Helical" evidence="6">
    <location>
        <begin position="39"/>
        <end position="56"/>
    </location>
</feature>
<evidence type="ECO:0000256" key="6">
    <source>
        <dbReference type="SAM" id="Phobius"/>
    </source>
</evidence>
<dbReference type="PANTHER" id="PTHR13414">
    <property type="entry name" value="HUEL-CATION TRANSPORTER"/>
    <property type="match status" value="1"/>
</dbReference>
<feature type="transmembrane region" description="Helical" evidence="6">
    <location>
        <begin position="124"/>
        <end position="147"/>
    </location>
</feature>
<dbReference type="InterPro" id="IPR058533">
    <property type="entry name" value="Cation_efflux_TM"/>
</dbReference>